<name>A0A8S1QB27_PARPR</name>
<gene>
    <name evidence="2" type="ORF">PPRIM_AZ9-3.1.T1530007</name>
</gene>
<comment type="caution">
    <text evidence="2">The sequence shown here is derived from an EMBL/GenBank/DDBJ whole genome shotgun (WGS) entry which is preliminary data.</text>
</comment>
<proteinExistence type="predicted"/>
<dbReference type="Proteomes" id="UP000688137">
    <property type="component" value="Unassembled WGS sequence"/>
</dbReference>
<keyword evidence="3" id="KW-1185">Reference proteome</keyword>
<accession>A0A8S1QB27</accession>
<dbReference type="InterPro" id="IPR003409">
    <property type="entry name" value="MORN"/>
</dbReference>
<organism evidence="2 3">
    <name type="scientific">Paramecium primaurelia</name>
    <dbReference type="NCBI Taxonomy" id="5886"/>
    <lineage>
        <taxon>Eukaryota</taxon>
        <taxon>Sar</taxon>
        <taxon>Alveolata</taxon>
        <taxon>Ciliophora</taxon>
        <taxon>Intramacronucleata</taxon>
        <taxon>Oligohymenophorea</taxon>
        <taxon>Peniculida</taxon>
        <taxon>Parameciidae</taxon>
        <taxon>Paramecium</taxon>
    </lineage>
</organism>
<protein>
    <submittedName>
        <fullName evidence="2">Uncharacterized protein</fullName>
    </submittedName>
</protein>
<keyword evidence="1" id="KW-0677">Repeat</keyword>
<dbReference type="EMBL" id="CAJJDM010000158">
    <property type="protein sequence ID" value="CAD8112818.1"/>
    <property type="molecule type" value="Genomic_DNA"/>
</dbReference>
<sequence length="482" mass="57260">MNQDDRNQCFSCINKNFEYFVKKVNRDLKSAICSYCYDKVTNMKDEYIKREKFRDYQNEQLKKAQPIIYEICKKDNDIDYDQILKKESSYQLKNCKEKYNEIQKILIEVEQGISDSISKLLFLVQEFQEAQYNDLLITITLGKSMIFLERLDDNRFRIDQEKYFEDEFEKKDIANYCRKLLSSSVQNEINAEIVGKIKNCIDFPNFLKIIGDKFNNPENKNKDVKQNYYGFLDNKQLKTGLGCWNQKNQLYYGIFYQDDFLWGIKVIIDSNTQFSLYKGFFSKIKEEFFINGIGEMFSFDENQTQHEYIGKFYNEMRQGEGTYIWKPKDHKDIKYTGTWQNNVFHGQGSLHLSDQNIIIQGSFNYGVPIFENCQITGKNIPQQDFLNYVKQSQKQTEENLIPKQQFVPPNTFGTLQPQKQSANFQPFNQNNLTPPFVFQQQQQKQPNQMNNQTQPQIQGKFQFQNQSPIQSPFNQQRLYSKP</sequence>
<evidence type="ECO:0000313" key="3">
    <source>
        <dbReference type="Proteomes" id="UP000688137"/>
    </source>
</evidence>
<dbReference type="OMA" id="WGIKVII"/>
<dbReference type="Pfam" id="PF02493">
    <property type="entry name" value="MORN"/>
    <property type="match status" value="2"/>
</dbReference>
<evidence type="ECO:0000256" key="1">
    <source>
        <dbReference type="ARBA" id="ARBA00022737"/>
    </source>
</evidence>
<reference evidence="2" key="1">
    <citation type="submission" date="2021-01" db="EMBL/GenBank/DDBJ databases">
        <authorList>
            <consortium name="Genoscope - CEA"/>
            <person name="William W."/>
        </authorList>
    </citation>
    <scope>NUCLEOTIDE SEQUENCE</scope>
</reference>
<evidence type="ECO:0000313" key="2">
    <source>
        <dbReference type="EMBL" id="CAD8112818.1"/>
    </source>
</evidence>
<dbReference type="SMART" id="SM00698">
    <property type="entry name" value="MORN"/>
    <property type="match status" value="2"/>
</dbReference>
<dbReference type="AlphaFoldDB" id="A0A8S1QB27"/>